<dbReference type="RefSeq" id="WP_141959652.1">
    <property type="nucleotide sequence ID" value="NZ_VFOZ01000001.1"/>
</dbReference>
<dbReference type="OrthoDB" id="196248at2"/>
<name>A0A543CT14_9ACTN</name>
<dbReference type="EMBL" id="VFOZ01000001">
    <property type="protein sequence ID" value="TQM00247.1"/>
    <property type="molecule type" value="Genomic_DNA"/>
</dbReference>
<evidence type="ECO:0000313" key="2">
    <source>
        <dbReference type="Proteomes" id="UP000316096"/>
    </source>
</evidence>
<organism evidence="1 2">
    <name type="scientific">Actinoallomurus bryophytorum</name>
    <dbReference type="NCBI Taxonomy" id="1490222"/>
    <lineage>
        <taxon>Bacteria</taxon>
        <taxon>Bacillati</taxon>
        <taxon>Actinomycetota</taxon>
        <taxon>Actinomycetes</taxon>
        <taxon>Streptosporangiales</taxon>
        <taxon>Thermomonosporaceae</taxon>
        <taxon>Actinoallomurus</taxon>
    </lineage>
</organism>
<proteinExistence type="predicted"/>
<keyword evidence="2" id="KW-1185">Reference proteome</keyword>
<comment type="caution">
    <text evidence="1">The sequence shown here is derived from an EMBL/GenBank/DDBJ whole genome shotgun (WGS) entry which is preliminary data.</text>
</comment>
<dbReference type="AlphaFoldDB" id="A0A543CT14"/>
<accession>A0A543CT14</accession>
<protein>
    <submittedName>
        <fullName evidence="1">Uncharacterized protein</fullName>
    </submittedName>
</protein>
<gene>
    <name evidence="1" type="ORF">FB559_5955</name>
</gene>
<evidence type="ECO:0000313" key="1">
    <source>
        <dbReference type="EMBL" id="TQM00247.1"/>
    </source>
</evidence>
<dbReference type="Proteomes" id="UP000316096">
    <property type="component" value="Unassembled WGS sequence"/>
</dbReference>
<reference evidence="1 2" key="1">
    <citation type="submission" date="2019-06" db="EMBL/GenBank/DDBJ databases">
        <title>Sequencing the genomes of 1000 actinobacteria strains.</title>
        <authorList>
            <person name="Klenk H.-P."/>
        </authorList>
    </citation>
    <scope>NUCLEOTIDE SEQUENCE [LARGE SCALE GENOMIC DNA]</scope>
    <source>
        <strain evidence="1 2">DSM 102200</strain>
    </source>
</reference>
<sequence length="118" mass="13413">MTLAAKGSRQITVDGVAFRLTMPYACPDNGMPAAAVLPGTVASAIIQALADCRRPPAPRPPFALTPDEWAVPAIRYRDEPRPIRRRRRRAGWCRPGGRRLRQHDLTVVNHLRRYRHRR</sequence>